<reference evidence="1 2" key="1">
    <citation type="submission" date="2019-06" db="EMBL/GenBank/DDBJ databases">
        <title>Whole genome shotgun sequence of Nitrobacter winogradskyi NBRC 14297.</title>
        <authorList>
            <person name="Hosoyama A."/>
            <person name="Uohara A."/>
            <person name="Ohji S."/>
            <person name="Ichikawa N."/>
        </authorList>
    </citation>
    <scope>NUCLEOTIDE SEQUENCE [LARGE SCALE GENOMIC DNA]</scope>
    <source>
        <strain evidence="1 2">NBRC 14297</strain>
    </source>
</reference>
<comment type="caution">
    <text evidence="1">The sequence shown here is derived from an EMBL/GenBank/DDBJ whole genome shotgun (WGS) entry which is preliminary data.</text>
</comment>
<evidence type="ECO:0000313" key="1">
    <source>
        <dbReference type="EMBL" id="GEC16901.1"/>
    </source>
</evidence>
<dbReference type="Proteomes" id="UP000318825">
    <property type="component" value="Unassembled WGS sequence"/>
</dbReference>
<dbReference type="EMBL" id="BJNF01000081">
    <property type="protein sequence ID" value="GEC16901.1"/>
    <property type="molecule type" value="Genomic_DNA"/>
</dbReference>
<evidence type="ECO:0000313" key="2">
    <source>
        <dbReference type="Proteomes" id="UP000318825"/>
    </source>
</evidence>
<protein>
    <recommendedName>
        <fullName evidence="3">Isochorismatase-like domain-containing protein</fullName>
    </recommendedName>
</protein>
<organism evidence="1 2">
    <name type="scientific">Nitrobacter winogradskyi</name>
    <name type="common">Nitrobacter agilis</name>
    <dbReference type="NCBI Taxonomy" id="913"/>
    <lineage>
        <taxon>Bacteria</taxon>
        <taxon>Pseudomonadati</taxon>
        <taxon>Pseudomonadota</taxon>
        <taxon>Alphaproteobacteria</taxon>
        <taxon>Hyphomicrobiales</taxon>
        <taxon>Nitrobacteraceae</taxon>
        <taxon>Nitrobacter</taxon>
    </lineage>
</organism>
<accession>A0A4Y3WFG5</accession>
<dbReference type="AlphaFoldDB" id="A0A4Y3WFG5"/>
<dbReference type="OrthoDB" id="9940806at2"/>
<proteinExistence type="predicted"/>
<evidence type="ECO:0008006" key="3">
    <source>
        <dbReference type="Google" id="ProtNLM"/>
    </source>
</evidence>
<gene>
    <name evidence="1" type="ORF">NWI01_27930</name>
</gene>
<dbReference type="RefSeq" id="WP_141384636.1">
    <property type="nucleotide sequence ID" value="NZ_BJNF01000081.1"/>
</dbReference>
<sequence>MKATQIHHGLRPIVPEALICHAANLQESSLKRAPFAIFDVDTRQAKAAGGWTYMPRTLPYRGDVERLLAQASRHEVPLVITTCVRGNMLEKSQFENLFDDTLFVPLEAKDTEWTTRCDQYRKFYIEKKFRREDFPNDKPYPPHEIFLYSINAHRLIDILNIDEWIVFGNAMEACGDLVISKLLEGGRRVIYIPELMVPGVKCANCDPVTFKNEVFAAWQARRADAMSLEEVLKYMNARLQSSRLATVA</sequence>
<name>A0A4Y3WFG5_NITWI</name>